<name>A0A0F8XSD7_9ZZZZ</name>
<proteinExistence type="predicted"/>
<protein>
    <submittedName>
        <fullName evidence="1">Uncharacterized protein</fullName>
    </submittedName>
</protein>
<dbReference type="AlphaFoldDB" id="A0A0F8XSD7"/>
<organism evidence="1">
    <name type="scientific">marine sediment metagenome</name>
    <dbReference type="NCBI Taxonomy" id="412755"/>
    <lineage>
        <taxon>unclassified sequences</taxon>
        <taxon>metagenomes</taxon>
        <taxon>ecological metagenomes</taxon>
    </lineage>
</organism>
<comment type="caution">
    <text evidence="1">The sequence shown here is derived from an EMBL/GenBank/DDBJ whole genome shotgun (WGS) entry which is preliminary data.</text>
</comment>
<dbReference type="EMBL" id="LAZR01057478">
    <property type="protein sequence ID" value="KKK71992.1"/>
    <property type="molecule type" value="Genomic_DNA"/>
</dbReference>
<accession>A0A0F8XSD7</accession>
<gene>
    <name evidence="1" type="ORF">LCGC14_2908370</name>
</gene>
<sequence length="124" mass="14197">MEKILVKDVIGDHDREHYLSHVILQCCTNEVLAGIKGKSGKEPSKDKRWIEVEFKLNGVEVKLSKFLNLLESQLDRMIKEEARDIVLNKLTDVTNAIAEISSEAEGVIKRIIKDRLDVTIPEEW</sequence>
<reference evidence="1" key="1">
    <citation type="journal article" date="2015" name="Nature">
        <title>Complex archaea that bridge the gap between prokaryotes and eukaryotes.</title>
        <authorList>
            <person name="Spang A."/>
            <person name="Saw J.H."/>
            <person name="Jorgensen S.L."/>
            <person name="Zaremba-Niedzwiedzka K."/>
            <person name="Martijn J."/>
            <person name="Lind A.E."/>
            <person name="van Eijk R."/>
            <person name="Schleper C."/>
            <person name="Guy L."/>
            <person name="Ettema T.J."/>
        </authorList>
    </citation>
    <scope>NUCLEOTIDE SEQUENCE</scope>
</reference>
<evidence type="ECO:0000313" key="1">
    <source>
        <dbReference type="EMBL" id="KKK71992.1"/>
    </source>
</evidence>